<reference evidence="1" key="1">
    <citation type="submission" date="2024-02" db="EMBL/GenBank/DDBJ databases">
        <title>Tomenella chthoni gen. nov. sp. nov., a member of the family Jonesiaceae isolated from bat guano.</title>
        <authorList>
            <person name="Miller S.L."/>
            <person name="King J."/>
            <person name="Sankaranarayanan K."/>
            <person name="Lawson P.A."/>
        </authorList>
    </citation>
    <scope>NUCLEOTIDE SEQUENCE</scope>
    <source>
        <strain evidence="1">BS-20</strain>
    </source>
</reference>
<dbReference type="EMBL" id="CP146203">
    <property type="protein sequence ID" value="XBH22189.1"/>
    <property type="molecule type" value="Genomic_DNA"/>
</dbReference>
<dbReference type="AlphaFoldDB" id="A0AAU7DW05"/>
<name>A0AAU7DW05_9MICO</name>
<organism evidence="1">
    <name type="scientific">Jonesiaceae bacterium BS-20</name>
    <dbReference type="NCBI Taxonomy" id="3120821"/>
    <lineage>
        <taxon>Bacteria</taxon>
        <taxon>Bacillati</taxon>
        <taxon>Actinomycetota</taxon>
        <taxon>Actinomycetes</taxon>
        <taxon>Micrococcales</taxon>
        <taxon>Jonesiaceae</taxon>
    </lineage>
</organism>
<gene>
    <name evidence="1" type="ORF">V5R04_02880</name>
</gene>
<sequence length="177" mass="19777">MSQRISNCSSGIGVDFYWRETQSKSRQDHLDAAVDEIYGALQAPTRRWNRFSTISARGDIRALLIKATEGKLEPIKHVKSLRNGVGDLFEIRWQHLAVCDQTENGLVYGSALARLIHIEPIEASVGFIGILAFEKDRSAEGKNFKMIRLTGPRPTQCLVRKLTGESRSVSCGTNFLI</sequence>
<protein>
    <submittedName>
        <fullName evidence="1">Uncharacterized protein</fullName>
    </submittedName>
</protein>
<evidence type="ECO:0000313" key="1">
    <source>
        <dbReference type="EMBL" id="XBH22189.1"/>
    </source>
</evidence>
<proteinExistence type="predicted"/>
<accession>A0AAU7DW05</accession>